<feature type="signal peptide" evidence="2">
    <location>
        <begin position="1"/>
        <end position="23"/>
    </location>
</feature>
<feature type="compositionally biased region" description="Basic and acidic residues" evidence="1">
    <location>
        <begin position="137"/>
        <end position="146"/>
    </location>
</feature>
<evidence type="ECO:0000256" key="1">
    <source>
        <dbReference type="SAM" id="MobiDB-lite"/>
    </source>
</evidence>
<reference evidence="3 4" key="1">
    <citation type="journal article" date="2014" name="Genome Announc.">
        <title>Draft Genome Sequence of Bacteroides reticulotermitis Strain JCM 10512T, Isolated from the Gut of a Termite.</title>
        <authorList>
            <person name="Yuki M."/>
            <person name="Oshima K."/>
            <person name="Suda W."/>
            <person name="Sakamoto M."/>
            <person name="Iida T."/>
            <person name="Hattori M."/>
            <person name="Ohkuma M."/>
        </authorList>
    </citation>
    <scope>NUCLEOTIDE SEQUENCE [LARGE SCALE GENOMIC DNA]</scope>
    <source>
        <strain evidence="3 4">JCM 10512</strain>
    </source>
</reference>
<dbReference type="AlphaFoldDB" id="W4V0B0"/>
<keyword evidence="4" id="KW-1185">Reference proteome</keyword>
<protein>
    <recommendedName>
        <fullName evidence="5">DUF4890 domain-containing protein</fullName>
    </recommendedName>
</protein>
<gene>
    <name evidence="3" type="ORF">JCM10512_5033</name>
</gene>
<feature type="region of interest" description="Disordered" evidence="1">
    <location>
        <begin position="23"/>
        <end position="49"/>
    </location>
</feature>
<dbReference type="Proteomes" id="UP000019131">
    <property type="component" value="Unassembled WGS sequence"/>
</dbReference>
<keyword evidence="2" id="KW-0732">Signal</keyword>
<organism evidence="3 4">
    <name type="scientific">Bacteroides reticulotermitis JCM 10512</name>
    <dbReference type="NCBI Taxonomy" id="1445607"/>
    <lineage>
        <taxon>Bacteria</taxon>
        <taxon>Pseudomonadati</taxon>
        <taxon>Bacteroidota</taxon>
        <taxon>Bacteroidia</taxon>
        <taxon>Bacteroidales</taxon>
        <taxon>Bacteroidaceae</taxon>
        <taxon>Bacteroides</taxon>
    </lineage>
</organism>
<evidence type="ECO:0008006" key="5">
    <source>
        <dbReference type="Google" id="ProtNLM"/>
    </source>
</evidence>
<evidence type="ECO:0000313" key="3">
    <source>
        <dbReference type="EMBL" id="GAE86517.1"/>
    </source>
</evidence>
<proteinExistence type="predicted"/>
<dbReference type="EMBL" id="BAIV01000051">
    <property type="protein sequence ID" value="GAE86517.1"/>
    <property type="molecule type" value="Genomic_DNA"/>
</dbReference>
<feature type="region of interest" description="Disordered" evidence="1">
    <location>
        <begin position="80"/>
        <end position="190"/>
    </location>
</feature>
<feature type="compositionally biased region" description="Polar residues" evidence="1">
    <location>
        <begin position="23"/>
        <end position="34"/>
    </location>
</feature>
<evidence type="ECO:0000313" key="4">
    <source>
        <dbReference type="Proteomes" id="UP000019131"/>
    </source>
</evidence>
<feature type="compositionally biased region" description="Polar residues" evidence="1">
    <location>
        <begin position="165"/>
        <end position="190"/>
    </location>
</feature>
<feature type="compositionally biased region" description="Basic residues" evidence="1">
    <location>
        <begin position="151"/>
        <end position="162"/>
    </location>
</feature>
<evidence type="ECO:0000256" key="2">
    <source>
        <dbReference type="SAM" id="SignalP"/>
    </source>
</evidence>
<dbReference type="STRING" id="1445607.JCM10512_5033"/>
<accession>W4V0B0</accession>
<name>W4V0B0_9BACE</name>
<sequence>MEMNMKALSIAVCLISCLGTASAQSDDLNTNGRQQTERKQLPREVPNPEKIATQMTDQMKESLQLNEKQYKKIYKLNLKEQKERFTNSQNSGQRRPPMRGEGFEMGGERPPMGGGRPPIMGDGSFPDQMDSPSRTNGDSDKEKAESLQKVLKLKKRKSKRYYLRNNTQNGKPNKSHTVINSQNIKQEYFD</sequence>
<comment type="caution">
    <text evidence="3">The sequence shown here is derived from an EMBL/GenBank/DDBJ whole genome shotgun (WGS) entry which is preliminary data.</text>
</comment>
<feature type="chain" id="PRO_5004850529" description="DUF4890 domain-containing protein" evidence="2">
    <location>
        <begin position="24"/>
        <end position="190"/>
    </location>
</feature>